<dbReference type="CDD" id="cd00538">
    <property type="entry name" value="PA"/>
    <property type="match status" value="1"/>
</dbReference>
<dbReference type="SUPFAM" id="SSF52374">
    <property type="entry name" value="Nucleotidylyl transferase"/>
    <property type="match status" value="1"/>
</dbReference>
<dbReference type="Gene3D" id="3.40.50.620">
    <property type="entry name" value="HUPs"/>
    <property type="match status" value="1"/>
</dbReference>
<dbReference type="PROSITE" id="PS00138">
    <property type="entry name" value="SUBTILASE_SER"/>
    <property type="match status" value="1"/>
</dbReference>
<organism evidence="10 11">
    <name type="scientific">Elliptochloris bilobata</name>
    <dbReference type="NCBI Taxonomy" id="381761"/>
    <lineage>
        <taxon>Eukaryota</taxon>
        <taxon>Viridiplantae</taxon>
        <taxon>Chlorophyta</taxon>
        <taxon>core chlorophytes</taxon>
        <taxon>Trebouxiophyceae</taxon>
        <taxon>Trebouxiophyceae incertae sedis</taxon>
        <taxon>Elliptochloris clade</taxon>
        <taxon>Elliptochloris</taxon>
    </lineage>
</organism>
<proteinExistence type="inferred from homology"/>
<dbReference type="Gene3D" id="3.50.30.30">
    <property type="match status" value="1"/>
</dbReference>
<dbReference type="PANTHER" id="PTHR43399:SF5">
    <property type="entry name" value="PEPTIDASE S8 FAMILY WITH PROTEASE-ASSOCIATED DOMAIN"/>
    <property type="match status" value="1"/>
</dbReference>
<dbReference type="SUPFAM" id="SSF52743">
    <property type="entry name" value="Subtilisin-like"/>
    <property type="match status" value="1"/>
</dbReference>
<sequence length="1903" mass="198950">MEHTLLSLNYGQPAAAWQGLMVQAVSRTRKRLYVYPLGTDSAAAQADLLSWLRQVYEITAWEAPRLDTEQPAPTRGEADRQAGARSAGAQPPARGSQPEGPLAWERVAVGGTFDCLHAGHRLLLAASALVCTASLFIGVTGDQLLAKKRNAELLESYEARCEAAVRFVHAVRPGLAVKTGALLDPREPTAAATEEGMQVLVVSAETVAGAEEIQAQRAERGFAPLAIVVTEQLADSKLSYRGRLKRGLSVQFWRRRGGRPVQSKRPDIQLVDFATPRQSSDIHLHTAVIDVPTQPQWSGRAARRALADAPRREGDLRWGPLRGAQQLLVYLPDDALLCIGGAAAADALRRTPGVVWVGEYRAEHKVAPQWASLLAAERLRAAAAVRNESAGLRRTGMTIEVIFPLMVNSTAERLDSGGSLGEGTGGVGDGPAAWHAPAAAIADWSSEIAVRWGERVAMRAHGRAQLEVDADAALLPEVLSWLAQRSEVHWLAPRAASKLHNWQATAICQSASAAPDTPVALGQDQGTHPLWAAGLTGQGEVIGGGDSGIDRDNCFFKDPAVDWASAMTKDTRTGVPTFSSEAHRKIRLYRAAADERDSNGHGTHVMGSLLGSPFESADLTSVNFRGAAPDAKVAFTDLGDGTTNQINTRQDLADSYFPAAYAVGARVHSDSWGSETLEYDFMASQLDLFTWHNQDFTSVFSAGNEGLSSAPENRASKGVTTVTSPATAKNCITASATNTACQATNAATSSDKYVVFQMSVSQPAAGGSQLVESYRVMQASFGGPVTSLFGRQLPLSVTSPADACGALSNAVAVAGTVALVQRGSCFFSQKALNVQNAGAAAVLLFDDQIQDYFVAASNGSVAGISLPAMSLPRRLGQLLVSSTAAGGKLTASFAASPALRNAFDSLADFSSKGPTRDGRIKPDLLAPGTVQSAYTDPYGNTCSLRYMSGTSMATPHVAGAAALVRQYFAAGFYPAGAPAAAAGFAPSGPLVKAVLLGGAASLEGFESDTGLPLAPPPSFRQGFGRVDLSRSLPLQGSGPGWGLQLVDRATLTTGQAHQYCVHATGGPLTVTLVWHDYPASPSAAKALVNDLDLFVRAAGLNGFPMLGNGGGLGGDLSPDRTNNVEQVAVTYLPPGDVAIEVWAERVLATQGPQPYALVVIGRFNGTLQSAFNPAAVASRAAFEPCRIVVAVITDGPSGLTNQTALSFAFRTQVGAGAGVAFECALANMALNNSEAYHACSSPATFGNLTDGHYTFRVRAIGEQVADSRSFIKDTSPPLVQWNASAPLPEPASQLATAAFDWLASDDMPVSFACMGDARPAPGVQQGALRALTPEGPALSVPLTLGQWAPCTPPMTLYWLLPGNWSFYVRATDAAGNAAAQPLQVSWNVRFVPEQPYARMVAGAFGPVNSAADSFEVQALQADEQGMVAALPSPNLQCQLQNASAGANFSADAAAQASGLADSGWRACSANASFGGLPDGRYLFGARMGSGAGGADAWALSPFEIDRTPPIVTISLAPPALTSSASVDLQFRANELGVAFNCSLAMQSNSSGDMGSSQPCTSPQRWAALADGHYMFSVVGRDKVGNLASPAMAEFLVDTTPPSIGNIDYPLASRIGSFSAAFSVADSGSGIAGVECRLRLQRAAGPGENATSVENSTARVGNSTAAVQGDSFQNCTSPAQFTGLQEGKWGLTLRVTDRAGLISESSEAEVYISRTPPNATVTAGPPSVSPSTVSFSVATAPASMASAPVAYTQCLLRQLDPVQASMAGKPSSGNGSVLLQSVQAVPVSVWANCSLPTTFAGLRTANYSFQARAVDAAGNRSLMEQQLGGAARADADLRSAVAQSLEEERLRRALTLSLTTSDLARQRRGSDDGIAEALHASREAERLRQALAESRRKDALRAQA</sequence>
<keyword evidence="11" id="KW-1185">Reference proteome</keyword>
<feature type="active site" description="Charge relay system" evidence="4 5">
    <location>
        <position position="546"/>
    </location>
</feature>
<dbReference type="SUPFAM" id="SSF49785">
    <property type="entry name" value="Galactose-binding domain-like"/>
    <property type="match status" value="1"/>
</dbReference>
<dbReference type="Gene3D" id="3.40.50.200">
    <property type="entry name" value="Peptidase S8/S53 domain"/>
    <property type="match status" value="1"/>
</dbReference>
<dbReference type="SUPFAM" id="SSF52025">
    <property type="entry name" value="PA domain"/>
    <property type="match status" value="1"/>
</dbReference>
<dbReference type="InterPro" id="IPR036852">
    <property type="entry name" value="Peptidase_S8/S53_dom_sf"/>
</dbReference>
<dbReference type="GO" id="GO:0004252">
    <property type="term" value="F:serine-type endopeptidase activity"/>
    <property type="evidence" value="ECO:0007669"/>
    <property type="project" value="UniProtKB-UniRule"/>
</dbReference>
<reference evidence="10 11" key="1">
    <citation type="journal article" date="2024" name="Nat. Commun.">
        <title>Phylogenomics reveals the evolutionary origins of lichenization in chlorophyte algae.</title>
        <authorList>
            <person name="Puginier C."/>
            <person name="Libourel C."/>
            <person name="Otte J."/>
            <person name="Skaloud P."/>
            <person name="Haon M."/>
            <person name="Grisel S."/>
            <person name="Petersen M."/>
            <person name="Berrin J.G."/>
            <person name="Delaux P.M."/>
            <person name="Dal Grande F."/>
            <person name="Keller J."/>
        </authorList>
    </citation>
    <scope>NUCLEOTIDE SEQUENCE [LARGE SCALE GENOMIC DNA]</scope>
    <source>
        <strain evidence="10 11">SAG 245.80</strain>
    </source>
</reference>
<dbReference type="InterPro" id="IPR051048">
    <property type="entry name" value="Peptidase_S8/S53_subtilisin"/>
</dbReference>
<dbReference type="EMBL" id="JALJOU010000016">
    <property type="protein sequence ID" value="KAK9839424.1"/>
    <property type="molecule type" value="Genomic_DNA"/>
</dbReference>
<comment type="caution">
    <text evidence="10">The sequence shown here is derived from an EMBL/GenBank/DDBJ whole genome shotgun (WGS) entry which is preliminary data.</text>
</comment>
<evidence type="ECO:0000256" key="4">
    <source>
        <dbReference type="PIRSR" id="PIRSR615500-1"/>
    </source>
</evidence>
<evidence type="ECO:0000256" key="2">
    <source>
        <dbReference type="ARBA" id="ARBA00022801"/>
    </source>
</evidence>
<evidence type="ECO:0000259" key="8">
    <source>
        <dbReference type="Pfam" id="PF01467"/>
    </source>
</evidence>
<evidence type="ECO:0000256" key="3">
    <source>
        <dbReference type="ARBA" id="ARBA00022825"/>
    </source>
</evidence>
<name>A0AAW1S0D4_9CHLO</name>
<dbReference type="Pfam" id="PF02225">
    <property type="entry name" value="PA"/>
    <property type="match status" value="1"/>
</dbReference>
<dbReference type="InterPro" id="IPR000209">
    <property type="entry name" value="Peptidase_S8/S53_dom"/>
</dbReference>
<feature type="region of interest" description="Disordered" evidence="6">
    <location>
        <begin position="66"/>
        <end position="100"/>
    </location>
</feature>
<dbReference type="InterPro" id="IPR034058">
    <property type="entry name" value="TagA/B/C/D_pept_dom"/>
</dbReference>
<evidence type="ECO:0000259" key="9">
    <source>
        <dbReference type="Pfam" id="PF02225"/>
    </source>
</evidence>
<keyword evidence="2 5" id="KW-0378">Hydrolase</keyword>
<dbReference type="InterPro" id="IPR015500">
    <property type="entry name" value="Peptidase_S8_subtilisin-rel"/>
</dbReference>
<dbReference type="InterPro" id="IPR003137">
    <property type="entry name" value="PA_domain"/>
</dbReference>
<evidence type="ECO:0000313" key="11">
    <source>
        <dbReference type="Proteomes" id="UP001445335"/>
    </source>
</evidence>
<comment type="similarity">
    <text evidence="5">Belongs to the peptidase S8 family.</text>
</comment>
<accession>A0AAW1S0D4</accession>
<evidence type="ECO:0000256" key="1">
    <source>
        <dbReference type="ARBA" id="ARBA00022670"/>
    </source>
</evidence>
<evidence type="ECO:0000256" key="6">
    <source>
        <dbReference type="SAM" id="MobiDB-lite"/>
    </source>
</evidence>
<keyword evidence="3 5" id="KW-0720">Serine protease</keyword>
<gene>
    <name evidence="10" type="ORF">WJX81_001331</name>
</gene>
<feature type="domain" description="Peptidase S8/S53" evidence="7">
    <location>
        <begin position="537"/>
        <end position="970"/>
    </location>
</feature>
<dbReference type="PRINTS" id="PR00723">
    <property type="entry name" value="SUBTILISIN"/>
</dbReference>
<dbReference type="InterPro" id="IPR046450">
    <property type="entry name" value="PA_dom_sf"/>
</dbReference>
<evidence type="ECO:0000256" key="5">
    <source>
        <dbReference type="PROSITE-ProRule" id="PRU01240"/>
    </source>
</evidence>
<evidence type="ECO:0000259" key="7">
    <source>
        <dbReference type="Pfam" id="PF00082"/>
    </source>
</evidence>
<feature type="domain" description="PA" evidence="9">
    <location>
        <begin position="797"/>
        <end position="878"/>
    </location>
</feature>
<dbReference type="InterPro" id="IPR023828">
    <property type="entry name" value="Peptidase_S8_Ser-AS"/>
</dbReference>
<dbReference type="Proteomes" id="UP001445335">
    <property type="component" value="Unassembled WGS sequence"/>
</dbReference>
<dbReference type="Pfam" id="PF00082">
    <property type="entry name" value="Peptidase_S8"/>
    <property type="match status" value="1"/>
</dbReference>
<dbReference type="InterPro" id="IPR004821">
    <property type="entry name" value="Cyt_trans-like"/>
</dbReference>
<dbReference type="InterPro" id="IPR014729">
    <property type="entry name" value="Rossmann-like_a/b/a_fold"/>
</dbReference>
<dbReference type="GO" id="GO:0006508">
    <property type="term" value="P:proteolysis"/>
    <property type="evidence" value="ECO:0007669"/>
    <property type="project" value="UniProtKB-KW"/>
</dbReference>
<dbReference type="Pfam" id="PF01467">
    <property type="entry name" value="CTP_transf_like"/>
    <property type="match status" value="1"/>
</dbReference>
<feature type="active site" description="Charge relay system" evidence="4 5">
    <location>
        <position position="951"/>
    </location>
</feature>
<dbReference type="CDD" id="cd04842">
    <property type="entry name" value="Peptidases_S8_Kp43_protease"/>
    <property type="match status" value="1"/>
</dbReference>
<evidence type="ECO:0000313" key="10">
    <source>
        <dbReference type="EMBL" id="KAK9839424.1"/>
    </source>
</evidence>
<keyword evidence="1 5" id="KW-0645">Protease</keyword>
<feature type="active site" description="Charge relay system" evidence="4 5">
    <location>
        <position position="601"/>
    </location>
</feature>
<dbReference type="PROSITE" id="PS51892">
    <property type="entry name" value="SUBTILASE"/>
    <property type="match status" value="1"/>
</dbReference>
<dbReference type="Gene3D" id="2.60.120.380">
    <property type="match status" value="1"/>
</dbReference>
<dbReference type="InterPro" id="IPR008979">
    <property type="entry name" value="Galactose-bd-like_sf"/>
</dbReference>
<protein>
    <submittedName>
        <fullName evidence="10">Uncharacterized protein</fullName>
    </submittedName>
</protein>
<dbReference type="PANTHER" id="PTHR43399">
    <property type="entry name" value="SUBTILISIN-RELATED"/>
    <property type="match status" value="1"/>
</dbReference>
<feature type="domain" description="Cytidyltransferase-like" evidence="8">
    <location>
        <begin position="109"/>
        <end position="231"/>
    </location>
</feature>